<comment type="subcellular location">
    <subcellularLocation>
        <location evidence="2">Cell inner membrane</location>
        <topology evidence="2">Multi-pass membrane protein</topology>
    </subcellularLocation>
</comment>
<evidence type="ECO:0000256" key="8">
    <source>
        <dbReference type="ARBA" id="ARBA00022692"/>
    </source>
</evidence>
<evidence type="ECO:0000256" key="3">
    <source>
        <dbReference type="ARBA" id="ARBA00012438"/>
    </source>
</evidence>
<evidence type="ECO:0000256" key="2">
    <source>
        <dbReference type="ARBA" id="ARBA00004429"/>
    </source>
</evidence>
<keyword evidence="4" id="KW-1003">Cell membrane</keyword>
<keyword evidence="6" id="KW-0597">Phosphoprotein</keyword>
<reference evidence="19" key="1">
    <citation type="journal article" date="2021" name="PeerJ">
        <title>Extensive microbial diversity within the chicken gut microbiome revealed by metagenomics and culture.</title>
        <authorList>
            <person name="Gilroy R."/>
            <person name="Ravi A."/>
            <person name="Getino M."/>
            <person name="Pursley I."/>
            <person name="Horton D.L."/>
            <person name="Alikhan N.F."/>
            <person name="Baker D."/>
            <person name="Gharbi K."/>
            <person name="Hall N."/>
            <person name="Watson M."/>
            <person name="Adriaenssens E.M."/>
            <person name="Foster-Nyarko E."/>
            <person name="Jarju S."/>
            <person name="Secka A."/>
            <person name="Antonio M."/>
            <person name="Oren A."/>
            <person name="Chaudhuri R.R."/>
            <person name="La Ragione R."/>
            <person name="Hildebrand F."/>
            <person name="Pallen M.J."/>
        </authorList>
    </citation>
    <scope>NUCLEOTIDE SEQUENCE</scope>
    <source>
        <strain evidence="19">5032</strain>
    </source>
</reference>
<keyword evidence="7" id="KW-0808">Transferase</keyword>
<dbReference type="SUPFAM" id="SSF55874">
    <property type="entry name" value="ATPase domain of HSP90 chaperone/DNA topoisomerase II/histidine kinase"/>
    <property type="match status" value="1"/>
</dbReference>
<evidence type="ECO:0000256" key="5">
    <source>
        <dbReference type="ARBA" id="ARBA00022519"/>
    </source>
</evidence>
<dbReference type="SMART" id="SM00387">
    <property type="entry name" value="HATPase_c"/>
    <property type="match status" value="1"/>
</dbReference>
<accession>A0A9D2HME5</accession>
<keyword evidence="9" id="KW-0547">Nucleotide-binding</keyword>
<evidence type="ECO:0000313" key="19">
    <source>
        <dbReference type="EMBL" id="HJA78394.1"/>
    </source>
</evidence>
<feature type="domain" description="Histidine kinase" evidence="17">
    <location>
        <begin position="351"/>
        <end position="576"/>
    </location>
</feature>
<dbReference type="AlphaFoldDB" id="A0A9D2HME5"/>
<dbReference type="SUPFAM" id="SSF47384">
    <property type="entry name" value="Homodimeric domain of signal transducing histidine kinase"/>
    <property type="match status" value="1"/>
</dbReference>
<dbReference type="InterPro" id="IPR005467">
    <property type="entry name" value="His_kinase_dom"/>
</dbReference>
<proteinExistence type="predicted"/>
<evidence type="ECO:0000256" key="16">
    <source>
        <dbReference type="SAM" id="Phobius"/>
    </source>
</evidence>
<evidence type="ECO:0000256" key="13">
    <source>
        <dbReference type="ARBA" id="ARBA00023012"/>
    </source>
</evidence>
<dbReference type="GO" id="GO:0005886">
    <property type="term" value="C:plasma membrane"/>
    <property type="evidence" value="ECO:0007669"/>
    <property type="project" value="UniProtKB-SubCell"/>
</dbReference>
<keyword evidence="5" id="KW-0997">Cell inner membrane</keyword>
<sequence length="576" mass="63933">MSGPEAAGQALASAPEGRLRRLFGRLGLRGRLWLFLGLAFLCLHSLTALLAHRLDDEQSARMVLSDHASSLTLCLLMLDPLHEGGAPLPELILRLRRLDAVNARILHSASPPEQWRDAASLFLRQRIRDSLKGFVSSLQPADGTEERLQEPRASELLPWSKDLVSRQPADGRQNSSDMTAPPHFPPSESFWGDEEDQLTDLKEVTPSTAVPPWIFVTRVERQGPTGLARLLMLPGTNQVDIYISRLFVRLDRNTWLDIHRMSRISPSWPLMLALLGVEALVMVVLTVFVVHRLIAPLNQLVQASDALGRDRAHAPLSESGPPEVAEAARAFNRMSLRIQAALEQHQRMLAAVAHDLRTPLTRLRLRVEQVPDESLRRKLEADINTLSAIMRSSEELGRAQLPQESLRRTDLSAFLDSLVADRLASHLPASESEAAKAPHAPDATLPAERLRFLAETGDAACILPVRAHALRRCLDNLIDNGLRYAPHILVRLHRCPQSGDWLVDVEDDGPGIPAEARERVFEPFFRLDPARTRHEGGSGLGLAIARSMARQNHADLHLLERPGGGLIARLIFADRD</sequence>
<evidence type="ECO:0000259" key="17">
    <source>
        <dbReference type="PROSITE" id="PS50109"/>
    </source>
</evidence>
<keyword evidence="12 16" id="KW-1133">Transmembrane helix</keyword>
<keyword evidence="10" id="KW-0418">Kinase</keyword>
<gene>
    <name evidence="19" type="ORF">H9784_02310</name>
</gene>
<dbReference type="InterPro" id="IPR050980">
    <property type="entry name" value="2C_sensor_his_kinase"/>
</dbReference>
<organism evidence="19 20">
    <name type="scientific">Candidatus Desulfovibrio intestinavium</name>
    <dbReference type="NCBI Taxonomy" id="2838534"/>
    <lineage>
        <taxon>Bacteria</taxon>
        <taxon>Pseudomonadati</taxon>
        <taxon>Thermodesulfobacteriota</taxon>
        <taxon>Desulfovibrionia</taxon>
        <taxon>Desulfovibrionales</taxon>
        <taxon>Desulfovibrionaceae</taxon>
        <taxon>Desulfovibrio</taxon>
    </lineage>
</organism>
<dbReference type="Gene3D" id="1.10.287.130">
    <property type="match status" value="1"/>
</dbReference>
<protein>
    <recommendedName>
        <fullName evidence="3">histidine kinase</fullName>
        <ecNumber evidence="3">2.7.13.3</ecNumber>
    </recommendedName>
</protein>
<keyword evidence="14 16" id="KW-0472">Membrane</keyword>
<dbReference type="CDD" id="cd00082">
    <property type="entry name" value="HisKA"/>
    <property type="match status" value="1"/>
</dbReference>
<dbReference type="CDD" id="cd06225">
    <property type="entry name" value="HAMP"/>
    <property type="match status" value="1"/>
</dbReference>
<dbReference type="Pfam" id="PF00672">
    <property type="entry name" value="HAMP"/>
    <property type="match status" value="1"/>
</dbReference>
<keyword evidence="8 16" id="KW-0812">Transmembrane</keyword>
<dbReference type="PANTHER" id="PTHR44936">
    <property type="entry name" value="SENSOR PROTEIN CREC"/>
    <property type="match status" value="1"/>
</dbReference>
<comment type="catalytic activity">
    <reaction evidence="1">
        <text>ATP + protein L-histidine = ADP + protein N-phospho-L-histidine.</text>
        <dbReference type="EC" id="2.7.13.3"/>
    </reaction>
</comment>
<evidence type="ECO:0000313" key="20">
    <source>
        <dbReference type="Proteomes" id="UP000823821"/>
    </source>
</evidence>
<evidence type="ECO:0000256" key="14">
    <source>
        <dbReference type="ARBA" id="ARBA00023136"/>
    </source>
</evidence>
<evidence type="ECO:0000256" key="12">
    <source>
        <dbReference type="ARBA" id="ARBA00022989"/>
    </source>
</evidence>
<feature type="domain" description="HAMP" evidence="18">
    <location>
        <begin position="291"/>
        <end position="343"/>
    </location>
</feature>
<dbReference type="Gene3D" id="3.30.565.10">
    <property type="entry name" value="Histidine kinase-like ATPase, C-terminal domain"/>
    <property type="match status" value="1"/>
</dbReference>
<evidence type="ECO:0000259" key="18">
    <source>
        <dbReference type="PROSITE" id="PS50885"/>
    </source>
</evidence>
<dbReference type="SMART" id="SM00304">
    <property type="entry name" value="HAMP"/>
    <property type="match status" value="1"/>
</dbReference>
<dbReference type="InterPro" id="IPR004358">
    <property type="entry name" value="Sig_transdc_His_kin-like_C"/>
</dbReference>
<dbReference type="InterPro" id="IPR036890">
    <property type="entry name" value="HATPase_C_sf"/>
</dbReference>
<evidence type="ECO:0000256" key="11">
    <source>
        <dbReference type="ARBA" id="ARBA00022840"/>
    </source>
</evidence>
<keyword evidence="13" id="KW-0902">Two-component regulatory system</keyword>
<dbReference type="GO" id="GO:0000155">
    <property type="term" value="F:phosphorelay sensor kinase activity"/>
    <property type="evidence" value="ECO:0007669"/>
    <property type="project" value="InterPro"/>
</dbReference>
<dbReference type="SMART" id="SM00388">
    <property type="entry name" value="HisKA"/>
    <property type="match status" value="1"/>
</dbReference>
<dbReference type="PROSITE" id="PS50885">
    <property type="entry name" value="HAMP"/>
    <property type="match status" value="1"/>
</dbReference>
<dbReference type="Pfam" id="PF02518">
    <property type="entry name" value="HATPase_c"/>
    <property type="match status" value="1"/>
</dbReference>
<dbReference type="GO" id="GO:0005524">
    <property type="term" value="F:ATP binding"/>
    <property type="evidence" value="ECO:0007669"/>
    <property type="project" value="UniProtKB-KW"/>
</dbReference>
<evidence type="ECO:0000256" key="6">
    <source>
        <dbReference type="ARBA" id="ARBA00022553"/>
    </source>
</evidence>
<dbReference type="Proteomes" id="UP000823821">
    <property type="component" value="Unassembled WGS sequence"/>
</dbReference>
<dbReference type="PRINTS" id="PR00344">
    <property type="entry name" value="BCTRLSENSOR"/>
</dbReference>
<dbReference type="EC" id="2.7.13.3" evidence="3"/>
<evidence type="ECO:0000256" key="9">
    <source>
        <dbReference type="ARBA" id="ARBA00022741"/>
    </source>
</evidence>
<feature type="transmembrane region" description="Helical" evidence="16">
    <location>
        <begin position="270"/>
        <end position="294"/>
    </location>
</feature>
<feature type="region of interest" description="Disordered" evidence="15">
    <location>
        <begin position="166"/>
        <end position="197"/>
    </location>
</feature>
<dbReference type="InterPro" id="IPR003594">
    <property type="entry name" value="HATPase_dom"/>
</dbReference>
<dbReference type="InterPro" id="IPR003660">
    <property type="entry name" value="HAMP_dom"/>
</dbReference>
<reference evidence="19" key="2">
    <citation type="submission" date="2021-04" db="EMBL/GenBank/DDBJ databases">
        <authorList>
            <person name="Gilroy R."/>
        </authorList>
    </citation>
    <scope>NUCLEOTIDE SEQUENCE</scope>
    <source>
        <strain evidence="19">5032</strain>
    </source>
</reference>
<dbReference type="PANTHER" id="PTHR44936:SF5">
    <property type="entry name" value="SENSOR HISTIDINE KINASE ENVZ"/>
    <property type="match status" value="1"/>
</dbReference>
<feature type="transmembrane region" description="Helical" evidence="16">
    <location>
        <begin position="32"/>
        <end position="52"/>
    </location>
</feature>
<evidence type="ECO:0000256" key="10">
    <source>
        <dbReference type="ARBA" id="ARBA00022777"/>
    </source>
</evidence>
<comment type="caution">
    <text evidence="19">The sequence shown here is derived from an EMBL/GenBank/DDBJ whole genome shotgun (WGS) entry which is preliminary data.</text>
</comment>
<dbReference type="PROSITE" id="PS50109">
    <property type="entry name" value="HIS_KIN"/>
    <property type="match status" value="1"/>
</dbReference>
<name>A0A9D2HME5_9BACT</name>
<evidence type="ECO:0000256" key="4">
    <source>
        <dbReference type="ARBA" id="ARBA00022475"/>
    </source>
</evidence>
<evidence type="ECO:0000256" key="1">
    <source>
        <dbReference type="ARBA" id="ARBA00000085"/>
    </source>
</evidence>
<evidence type="ECO:0000256" key="15">
    <source>
        <dbReference type="SAM" id="MobiDB-lite"/>
    </source>
</evidence>
<dbReference type="InterPro" id="IPR036097">
    <property type="entry name" value="HisK_dim/P_sf"/>
</dbReference>
<evidence type="ECO:0000256" key="7">
    <source>
        <dbReference type="ARBA" id="ARBA00022679"/>
    </source>
</evidence>
<dbReference type="EMBL" id="DWZD01000016">
    <property type="protein sequence ID" value="HJA78394.1"/>
    <property type="molecule type" value="Genomic_DNA"/>
</dbReference>
<dbReference type="CDD" id="cd00075">
    <property type="entry name" value="HATPase"/>
    <property type="match status" value="1"/>
</dbReference>
<keyword evidence="11" id="KW-0067">ATP-binding</keyword>
<dbReference type="InterPro" id="IPR003661">
    <property type="entry name" value="HisK_dim/P_dom"/>
</dbReference>